<protein>
    <submittedName>
        <fullName evidence="1">Uncharacterized protein</fullName>
    </submittedName>
</protein>
<name>A0A5J6T2V5_9CAUD</name>
<proteinExistence type="predicted"/>
<evidence type="ECO:0000313" key="1">
    <source>
        <dbReference type="EMBL" id="QFG04483.1"/>
    </source>
</evidence>
<dbReference type="Proteomes" id="UP000327532">
    <property type="component" value="Segment"/>
</dbReference>
<sequence length="46" mass="5201">MKAKIERAILTFALKKIVKYLVNHPDLIPGEIDDRVLPLLAKFLGV</sequence>
<reference evidence="1 2" key="1">
    <citation type="submission" date="2019-08" db="EMBL/GenBank/DDBJ databases">
        <authorList>
            <person name="Pratt D."/>
            <person name="Casey M."/>
            <person name="Delaney K."/>
            <person name="Garza G."/>
            <person name="Hunt M."/>
            <person name="Riley S."/>
            <person name="Reid J."/>
            <person name="Ettinger A.-S.H."/>
            <person name="Ettinger W.F."/>
            <person name="Fay M."/>
            <person name="Mckenzie S.K."/>
            <person name="Anders K.R."/>
            <person name="Garlena R.A."/>
            <person name="Russell D.A."/>
            <person name="Pope W.H."/>
            <person name="Jacobs-Sera D."/>
            <person name="Hatfull G.F."/>
        </authorList>
    </citation>
    <scope>NUCLEOTIDE SEQUENCE [LARGE SCALE GENOMIC DNA]</scope>
</reference>
<dbReference type="GeneID" id="65122263"/>
<organism evidence="1 2">
    <name type="scientific">Mycobacterium phage Jeeves</name>
    <dbReference type="NCBI Taxonomy" id="2652402"/>
    <lineage>
        <taxon>Viruses</taxon>
        <taxon>Duplodnaviria</taxon>
        <taxon>Heunggongvirae</taxon>
        <taxon>Uroviricota</taxon>
        <taxon>Caudoviricetes</taxon>
        <taxon>Luchadorvirus</taxon>
        <taxon>Luchadorvirus jeeves</taxon>
        <taxon>Lucadorvirus jeeves</taxon>
    </lineage>
</organism>
<evidence type="ECO:0000313" key="2">
    <source>
        <dbReference type="Proteomes" id="UP000327532"/>
    </source>
</evidence>
<dbReference type="KEGG" id="vg:65122263"/>
<dbReference type="EMBL" id="MN310541">
    <property type="protein sequence ID" value="QFG04483.1"/>
    <property type="molecule type" value="Genomic_DNA"/>
</dbReference>
<keyword evidence="2" id="KW-1185">Reference proteome</keyword>
<dbReference type="RefSeq" id="YP_010104318.1">
    <property type="nucleotide sequence ID" value="NC_055817.1"/>
</dbReference>
<gene>
    <name evidence="1" type="primary">8</name>
    <name evidence="1" type="ORF">SEA_JEEVES_8</name>
</gene>
<accession>A0A5J6T2V5</accession>